<feature type="region of interest" description="Disordered" evidence="1">
    <location>
        <begin position="703"/>
        <end position="725"/>
    </location>
</feature>
<feature type="domain" description="HSac2" evidence="3">
    <location>
        <begin position="732"/>
        <end position="905"/>
    </location>
</feature>
<proteinExistence type="predicted"/>
<accession>A0A9D4P024</accession>
<dbReference type="InterPro" id="IPR034753">
    <property type="entry name" value="hSac2"/>
</dbReference>
<dbReference type="PROSITE" id="PS50275">
    <property type="entry name" value="SAC"/>
    <property type="match status" value="1"/>
</dbReference>
<feature type="domain" description="SAC" evidence="2">
    <location>
        <begin position="270"/>
        <end position="653"/>
    </location>
</feature>
<dbReference type="GO" id="GO:0005769">
    <property type="term" value="C:early endosome"/>
    <property type="evidence" value="ECO:0007669"/>
    <property type="project" value="TreeGrafter"/>
</dbReference>
<feature type="compositionally biased region" description="Pro residues" evidence="1">
    <location>
        <begin position="1435"/>
        <end position="1447"/>
    </location>
</feature>
<evidence type="ECO:0000259" key="2">
    <source>
        <dbReference type="PROSITE" id="PS50275"/>
    </source>
</evidence>
<protein>
    <submittedName>
        <fullName evidence="4">Phosphatidylinositide phosphatase sac2-like protein</fullName>
    </submittedName>
</protein>
<dbReference type="GO" id="GO:2001135">
    <property type="term" value="P:regulation of endocytic recycling"/>
    <property type="evidence" value="ECO:0007669"/>
    <property type="project" value="TreeGrafter"/>
</dbReference>
<dbReference type="EMBL" id="SDOV01000004">
    <property type="protein sequence ID" value="KAH7641523.1"/>
    <property type="molecule type" value="Genomic_DNA"/>
</dbReference>
<dbReference type="InterPro" id="IPR002013">
    <property type="entry name" value="SAC_dom"/>
</dbReference>
<gene>
    <name evidence="4" type="ORF">HUG17_4567</name>
</gene>
<organism evidence="4">
    <name type="scientific">Dermatophagoides farinae</name>
    <name type="common">American house dust mite</name>
    <dbReference type="NCBI Taxonomy" id="6954"/>
    <lineage>
        <taxon>Eukaryota</taxon>
        <taxon>Metazoa</taxon>
        <taxon>Ecdysozoa</taxon>
        <taxon>Arthropoda</taxon>
        <taxon>Chelicerata</taxon>
        <taxon>Arachnida</taxon>
        <taxon>Acari</taxon>
        <taxon>Acariformes</taxon>
        <taxon>Sarcoptiformes</taxon>
        <taxon>Astigmata</taxon>
        <taxon>Psoroptidia</taxon>
        <taxon>Analgoidea</taxon>
        <taxon>Pyroglyphidae</taxon>
        <taxon>Dermatophagoidinae</taxon>
        <taxon>Dermatophagoides</taxon>
    </lineage>
</organism>
<comment type="caution">
    <text evidence="4">The sequence shown here is derived from an EMBL/GenBank/DDBJ whole genome shotgun (WGS) entry which is preliminary data.</text>
</comment>
<dbReference type="GO" id="GO:0045334">
    <property type="term" value="C:clathrin-coated endocytic vesicle"/>
    <property type="evidence" value="ECO:0007669"/>
    <property type="project" value="TreeGrafter"/>
</dbReference>
<evidence type="ECO:0000256" key="1">
    <source>
        <dbReference type="SAM" id="MobiDB-lite"/>
    </source>
</evidence>
<evidence type="ECO:0000313" key="4">
    <source>
        <dbReference type="EMBL" id="KAH7641523.1"/>
    </source>
</evidence>
<evidence type="ECO:0000259" key="3">
    <source>
        <dbReference type="PROSITE" id="PS51791"/>
    </source>
</evidence>
<reference evidence="4" key="2">
    <citation type="journal article" date="2021" name="World Allergy Organ. J.">
        <title>Chromosome-level assembly of Dermatophagoides farinae genome and transcriptome reveals two novel allergens Der f 37 and Der f 39.</title>
        <authorList>
            <person name="Chen J."/>
            <person name="Cai Z."/>
            <person name="Fan D."/>
            <person name="Hu J."/>
            <person name="Hou Y."/>
            <person name="He Y."/>
            <person name="Zhang Z."/>
            <person name="Zhao Z."/>
            <person name="Gao P."/>
            <person name="Hu W."/>
            <person name="Sun J."/>
            <person name="Li J."/>
            <person name="Ji K."/>
        </authorList>
    </citation>
    <scope>NUCLEOTIDE SEQUENCE</scope>
    <source>
        <strain evidence="4">JKM2019</strain>
    </source>
</reference>
<dbReference type="Pfam" id="PF12456">
    <property type="entry name" value="hSac2"/>
    <property type="match status" value="1"/>
</dbReference>
<dbReference type="InterPro" id="IPR022158">
    <property type="entry name" value="Inositol_phosphatase"/>
</dbReference>
<dbReference type="GO" id="GO:0043812">
    <property type="term" value="F:phosphatidylinositol-4-phosphate phosphatase activity"/>
    <property type="evidence" value="ECO:0007669"/>
    <property type="project" value="TreeGrafter"/>
</dbReference>
<name>A0A9D4P024_DERFA</name>
<sequence length="1462" mass="166104">MAIATITTDKTYLIDSGLPINNTTTITLYYTNKYITMKFEVLVNEKFIVLKHGTSTIWWPRFIQTPLDQQNKPYNETNCSLETKSFQIKPEFKIINDDSVFEDFTCHGLAYGLIGLFNNDKLILIKQSISIGRLPFGSHDEVFKIQKISIISLCGKKSETSIDLGLDECCSDSCTKPAIVTPTNPPFIQASFKDSIIDESSIKFNTTSFAQNPQTLMSTGSVQRTWNQLKMTASNVKPKVSSMITNANNQQMNKMEEKEKFDRRLTEEVYKMFNETNSFYFSLTGDLTNSVQRQQKIRHTLESNHDPNDIRIVPLWKRVDDRFFWNKYMLEPIMEIINDDDGQHKCYSHIWILPIIQGFIQIEKCCFDLSENYPVGCMPNMAIPNTNQNDDQTECDRKVVDSFLEAHDYYWMALISRRSRFRAGTRYKKRGLDESGTCANYVETEQIFSYGFHSVSFVCVRGSVPLFWSQPGYKYRPPPLMERSETENQEAFRKHFEQEFVHYENQVVAVNLIEHSGREKVLCDAYMNHVIKMDDHRLTFVTFDFHDYCRGMKFENVSILIERIYDLIKEIRYCWIDNDGVICEQRGVFRINCVDCLDRTNIVMTAIAKAVMDIQLVRLGLLPPEGQLSANSRRVFQLMWARNGDTISRQYAGTAALKSDYTRTGERKLSGVVRDGVNSANRYYLNRFKDAYRQAVIDIMQGNPVDENLSSPNEKSPRKSGVSNNLLMNNDQEYHERIKMVIEDCKKILVPEDEVILGGWPLVDADPTTGAPLSTLRVNNEIPECEMDIVLILTKDCYYVADYDDQTDRIIKYQKVLLEDLEKIEIGAEPNYPNGPFSSMRAQNCPLISYAVRFHYTIGNQTGYFHMFRSTNTRFFNNMAIPIRTREESLESLKAICESFKVALSVKSLNVPFLEMSRLERRKSKRILSASFKTETNDNINRMKNLSIDNSYVVNSKKLFTGVYSHFSRLRGKLTGSSNGQQNVVGNRSTLQIDGLKMRENDQLRKSSEELDIDESDDEDSIINLRRKHANNNQCLTERTLSLDLSDCSEFGSEQILPPISEICSPCLDDEPIPTKGSMDRVLESCGILVTSPPLRYTPSESSLIQNEYGSSDDNSRMKSVLHDVDDFVIDSMKKASLRQLRNKAISQSQVSLIPSSTITIDAQNLQKNVHNNNNKDLNDLSSGHQSSRCIFNSDLALNSIMLQPALKIEMANNKFSNSSDSINVTDGGGGIFSLVNLPNNDSVINYPLISSSSFAALSYPEDNDFKSLGSESISTKLYESYLEKNPITSSSSIRDVGNYLDNNNSHSMSGGFSKETSLSFSDLAFNVSPNSGLKTSRSSNTLQVSSGTFMSLNLPPTSSVSNLSVSDDNDNIHHHHHHHYVDSSLSSNFTSSLGVKKDFVLSPLTRITKEIQNKFDQHHHHSRQSIDMLAQVGVPPPSPPPPPPPTQQRSHEQTRSNIIEI</sequence>
<dbReference type="GO" id="GO:0046856">
    <property type="term" value="P:phosphatidylinositol dephosphorylation"/>
    <property type="evidence" value="ECO:0007669"/>
    <property type="project" value="TreeGrafter"/>
</dbReference>
<dbReference type="PROSITE" id="PS51791">
    <property type="entry name" value="HSAC2"/>
    <property type="match status" value="1"/>
</dbReference>
<dbReference type="Pfam" id="PF02383">
    <property type="entry name" value="Syja_N"/>
    <property type="match status" value="1"/>
</dbReference>
<dbReference type="PANTHER" id="PTHR45662:SF8">
    <property type="entry name" value="PHOSPHATIDYLINOSITIDE PHOSPHATASE SAC2"/>
    <property type="match status" value="1"/>
</dbReference>
<dbReference type="PANTHER" id="PTHR45662">
    <property type="entry name" value="PHOSPHATIDYLINOSITIDE PHOSPHATASE SAC1"/>
    <property type="match status" value="1"/>
</dbReference>
<feature type="region of interest" description="Disordered" evidence="1">
    <location>
        <begin position="1431"/>
        <end position="1462"/>
    </location>
</feature>
<dbReference type="Proteomes" id="UP000828236">
    <property type="component" value="Unassembled WGS sequence"/>
</dbReference>
<reference evidence="4" key="1">
    <citation type="submission" date="2020-06" db="EMBL/GenBank/DDBJ databases">
        <authorList>
            <person name="Ji K."/>
            <person name="Li J."/>
        </authorList>
    </citation>
    <scope>NUCLEOTIDE SEQUENCE</scope>
    <source>
        <strain evidence="4">JKM2019</strain>
        <tissue evidence="4">Whole body</tissue>
    </source>
</reference>